<keyword evidence="2" id="KW-1185">Reference proteome</keyword>
<dbReference type="AlphaFoldDB" id="A0A5C3Q8F5"/>
<evidence type="ECO:0000313" key="2">
    <source>
        <dbReference type="Proteomes" id="UP000305067"/>
    </source>
</evidence>
<proteinExistence type="predicted"/>
<organism evidence="1 2">
    <name type="scientific">Pterulicium gracile</name>
    <dbReference type="NCBI Taxonomy" id="1884261"/>
    <lineage>
        <taxon>Eukaryota</taxon>
        <taxon>Fungi</taxon>
        <taxon>Dikarya</taxon>
        <taxon>Basidiomycota</taxon>
        <taxon>Agaricomycotina</taxon>
        <taxon>Agaricomycetes</taxon>
        <taxon>Agaricomycetidae</taxon>
        <taxon>Agaricales</taxon>
        <taxon>Pleurotineae</taxon>
        <taxon>Pterulaceae</taxon>
        <taxon>Pterulicium</taxon>
    </lineage>
</organism>
<gene>
    <name evidence="1" type="ORF">BDV98DRAFT_596066</name>
</gene>
<dbReference type="OrthoDB" id="2593747at2759"/>
<dbReference type="Proteomes" id="UP000305067">
    <property type="component" value="Unassembled WGS sequence"/>
</dbReference>
<evidence type="ECO:0008006" key="3">
    <source>
        <dbReference type="Google" id="ProtNLM"/>
    </source>
</evidence>
<name>A0A5C3Q8F5_9AGAR</name>
<reference evidence="1 2" key="1">
    <citation type="journal article" date="2019" name="Nat. Ecol. Evol.">
        <title>Megaphylogeny resolves global patterns of mushroom evolution.</title>
        <authorList>
            <person name="Varga T."/>
            <person name="Krizsan K."/>
            <person name="Foldi C."/>
            <person name="Dima B."/>
            <person name="Sanchez-Garcia M."/>
            <person name="Sanchez-Ramirez S."/>
            <person name="Szollosi G.J."/>
            <person name="Szarkandi J.G."/>
            <person name="Papp V."/>
            <person name="Albert L."/>
            <person name="Andreopoulos W."/>
            <person name="Angelini C."/>
            <person name="Antonin V."/>
            <person name="Barry K.W."/>
            <person name="Bougher N.L."/>
            <person name="Buchanan P."/>
            <person name="Buyck B."/>
            <person name="Bense V."/>
            <person name="Catcheside P."/>
            <person name="Chovatia M."/>
            <person name="Cooper J."/>
            <person name="Damon W."/>
            <person name="Desjardin D."/>
            <person name="Finy P."/>
            <person name="Geml J."/>
            <person name="Haridas S."/>
            <person name="Hughes K."/>
            <person name="Justo A."/>
            <person name="Karasinski D."/>
            <person name="Kautmanova I."/>
            <person name="Kiss B."/>
            <person name="Kocsube S."/>
            <person name="Kotiranta H."/>
            <person name="LaButti K.M."/>
            <person name="Lechner B.E."/>
            <person name="Liimatainen K."/>
            <person name="Lipzen A."/>
            <person name="Lukacs Z."/>
            <person name="Mihaltcheva S."/>
            <person name="Morgado L.N."/>
            <person name="Niskanen T."/>
            <person name="Noordeloos M.E."/>
            <person name="Ohm R.A."/>
            <person name="Ortiz-Santana B."/>
            <person name="Ovrebo C."/>
            <person name="Racz N."/>
            <person name="Riley R."/>
            <person name="Savchenko A."/>
            <person name="Shiryaev A."/>
            <person name="Soop K."/>
            <person name="Spirin V."/>
            <person name="Szebenyi C."/>
            <person name="Tomsovsky M."/>
            <person name="Tulloss R.E."/>
            <person name="Uehling J."/>
            <person name="Grigoriev I.V."/>
            <person name="Vagvolgyi C."/>
            <person name="Papp T."/>
            <person name="Martin F.M."/>
            <person name="Miettinen O."/>
            <person name="Hibbett D.S."/>
            <person name="Nagy L.G."/>
        </authorList>
    </citation>
    <scope>NUCLEOTIDE SEQUENCE [LARGE SCALE GENOMIC DNA]</scope>
    <source>
        <strain evidence="1 2">CBS 309.79</strain>
    </source>
</reference>
<protein>
    <recommendedName>
        <fullName evidence="3">BTB domain-containing protein</fullName>
    </recommendedName>
</protein>
<accession>A0A5C3Q8F5</accession>
<dbReference type="EMBL" id="ML178842">
    <property type="protein sequence ID" value="TFK98051.1"/>
    <property type="molecule type" value="Genomic_DNA"/>
</dbReference>
<evidence type="ECO:0000313" key="1">
    <source>
        <dbReference type="EMBL" id="TFK98051.1"/>
    </source>
</evidence>
<sequence>MEDSDKIYRVLRQPFISQSVVFIEMFEAASSDSHEGILDESPIVLQGVKRAEWELLLTMLMKPEAAATGGKSIAEWTSVMDLPRRWIMKDVYEIACARVEVGGLWSSISLLITYARKYHISRWLKRPLTNSITLHPVNDTGRTIIDLGAISLFETRQLLRLYEARTYYWCLRENERNPQMAELAVMGILGQELRHPDDEYARTFSQKAVCFFLPTKKPY</sequence>